<dbReference type="GO" id="GO:0005802">
    <property type="term" value="C:trans-Golgi network"/>
    <property type="evidence" value="ECO:0007669"/>
    <property type="project" value="TreeGrafter"/>
</dbReference>
<feature type="compositionally biased region" description="Low complexity" evidence="3">
    <location>
        <begin position="347"/>
        <end position="360"/>
    </location>
</feature>
<feature type="region of interest" description="Disordered" evidence="3">
    <location>
        <begin position="175"/>
        <end position="202"/>
    </location>
</feature>
<dbReference type="InterPro" id="IPR013935">
    <property type="entry name" value="Trs120_TRAPPC9"/>
</dbReference>
<evidence type="ECO:0000256" key="3">
    <source>
        <dbReference type="SAM" id="MobiDB-lite"/>
    </source>
</evidence>
<name>A0A061H3D7_9BASI</name>
<accession>A0A061H3D7</accession>
<gene>
    <name evidence="8" type="ORF">PFL1_06033</name>
</gene>
<dbReference type="PANTHER" id="PTHR21512:SF5">
    <property type="entry name" value="TRAFFICKING PROTEIN PARTICLE COMPLEX SUBUNIT 9"/>
    <property type="match status" value="1"/>
</dbReference>
<dbReference type="EMBL" id="KE361645">
    <property type="protein sequence ID" value="EPQ26385.1"/>
    <property type="molecule type" value="Genomic_DNA"/>
</dbReference>
<dbReference type="Proteomes" id="UP000053664">
    <property type="component" value="Unassembled WGS sequence"/>
</dbReference>
<feature type="domain" description="Trs120/TRAPPC9 third Ig-like" evidence="7">
    <location>
        <begin position="1364"/>
        <end position="1485"/>
    </location>
</feature>
<dbReference type="InterPro" id="IPR058567">
    <property type="entry name" value="Ig_TRAPPC9_Trs120_3rd"/>
</dbReference>
<sequence length="1732" mass="183336">MTRHGDPTSMDHASPTPNPIGGGSFVDAAKIRILLTPVGDVSPADFARWSQHVRNFDIVRLKHLPGAAARKWPAHDSPLRQVGEVHLSFVTSTDPSHSFLAPFNLNRQVLGVLGLSTFGPGSDTDALERTPGALRELHPGAIVHRVFGFDNGATRPQTMDLSSVQDVTAKIEAAGASTPGAADDSRLPPQAAGEARGGMPRSVSANSIASEVSSEGGFSGRNAGGLVIFPAVRKDAKDVNFYLRTLVAELVASILDGLDGIVSALEGTPLETPRETLDGIVSPTRSSASSALQAVTSPTASSFGTAASTAASRASALFSSFGGGGSGSGSPTTSVGASSMGTGGGTITPSSSSTASRPVSAIGGGSQPDMGLPTTPSSLNDAKRRTILSPVSTGKKGRKTSSAGGVGPTGTGRFAKVRADFHLLAGDLWTALEGYEASLNFLGKERALAGGQDAVWYASALEGWAVAKVLVSRMGGEVLEKAPAFDLPAGVAAAASANSGKDKDRDKDKDARDAAPYAKQAWGEIAEAYSLALAIYSKCLAPPHVLLEPARSVTNETPRDFTHPLIHAGACIQYSRFLLAVWASAGWNGECFDQLLYGGVPPALAEETRPSQGTFTRMSALSGVQRHDIASAASSALTQSVAALKATDQITVLCTLTSLFGCIGFSRREAYLLRQLQAVIVSLLAKSMLQRSRQPTTTTLPLLCDAADDELLGTIVSQVSHETLRSGPEAILVLAMQVCETHGVHVEVDPLKNVPAYHILSRAGEGLRSAYTSPNPGSARMDGASSDLWGAAAARGAAQLGSTSGTDATPSRLELESEARFGWPEQQVALLKDTIAVAEMLGDNIGMAFFAAILLRDYHALLSPDEQWRVHDGLVRVTASARWQGAQDLQVRYWGPAEPLCSLQFVPLQGHRLPTERALKDLDASPSSADGAAAQEGVAGLDNPFFWNPATGASRTGGKDSVMAVAGEPLEVMATLQNPFAFDLEVETIRLVTEGVGFEAAPTRTVMPAGAFHTIRLSGTAEASGMLRIKGIALALAGCSEETFLLPIYDEQSERERQQRAAEAVDKRTRIKNVGLDARPAVVKHRETLAAAKAEAEGGDKAKRRTASNRPQAEPRYLECRVAPPQPLLRVECAALRYGTLHLFEGERKTLRLRITNTSSEVAVDYVKLSFSDNLSETAKQVLLEGDLLPSDAHELEWDLLHRPVLQVRSRPSSSSSSSSVSRSPPPQPGSRQHRLHIPPGQAATLDVDVLGKLDCSAGRITVEYASLAGLEIGASAKQPGLGDKFYTRSLTLPLNITVQPLLECGPIEVRPLRASEAAKLTAQSLALAEPGASVPAGSGSGSGRSLDTAVAGPEAGADLENAVRESKQVDASVAADPDGFCLLSMDVRNVFSEAVAVKFALNTGGLKKLDVERTLAPQTTSRFVFPFPRLWLASATTRQAIPTLSRRQFIVSKLVLSPRDERQARRRFWYRQELLGRFRAEWTVLPRASASWGAVEEAGRRGKRVGEIGLRDQVLSDVDVAALQREGVKVECAFLPAATPGQPGSPNGDDAGRQEDKTKTRTGRRPEEVMVQRETTVTIRATVHNQSDRPLKLLIRFVAVPSSSSCSLESKVEREREDAILSSCIIWTNGNANQRITPWPLAPPRPVAATATASAEERAKEDEQGVATVEKEVMFLSSGLFSFLVGVEEVVDRPASTAAAAAAGRGGGEEEGQEEEKVVYVSGLPLQVVVV</sequence>
<feature type="domain" description="Trs120/TRAPPC9 TPR region" evidence="5">
    <location>
        <begin position="562"/>
        <end position="880"/>
    </location>
</feature>
<evidence type="ECO:0000313" key="8">
    <source>
        <dbReference type="EMBL" id="EPQ26385.1"/>
    </source>
</evidence>
<keyword evidence="2" id="KW-0333">Golgi apparatus</keyword>
<feature type="compositionally biased region" description="Basic and acidic residues" evidence="3">
    <location>
        <begin position="1551"/>
        <end position="1569"/>
    </location>
</feature>
<organism evidence="8 9">
    <name type="scientific">Pseudozyma flocculosa PF-1</name>
    <dbReference type="NCBI Taxonomy" id="1277687"/>
    <lineage>
        <taxon>Eukaryota</taxon>
        <taxon>Fungi</taxon>
        <taxon>Dikarya</taxon>
        <taxon>Basidiomycota</taxon>
        <taxon>Ustilaginomycotina</taxon>
        <taxon>Ustilaginomycetes</taxon>
        <taxon>Ustilaginales</taxon>
        <taxon>Ustilaginaceae</taxon>
        <taxon>Pseudozyma</taxon>
    </lineage>
</organism>
<feature type="region of interest" description="Disordered" evidence="3">
    <location>
        <begin position="1536"/>
        <end position="1569"/>
    </location>
</feature>
<dbReference type="PANTHER" id="PTHR21512">
    <property type="entry name" value="TRAFFICKING PROTEIN PARTICLE COMPLEX SUBUNIT 9"/>
    <property type="match status" value="1"/>
</dbReference>
<dbReference type="KEGG" id="pfp:PFL1_06033"/>
<protein>
    <recommendedName>
        <fullName evidence="10">Hypercellular protein HypA</fullName>
    </recommendedName>
</protein>
<dbReference type="Pfam" id="PF26251">
    <property type="entry name" value="TPR_TRAPPC9-Trs120"/>
    <property type="match status" value="1"/>
</dbReference>
<evidence type="ECO:0000313" key="9">
    <source>
        <dbReference type="Proteomes" id="UP000053664"/>
    </source>
</evidence>
<evidence type="ECO:0000256" key="2">
    <source>
        <dbReference type="ARBA" id="ARBA00023034"/>
    </source>
</evidence>
<dbReference type="InterPro" id="IPR058563">
    <property type="entry name" value="Trs120_TRAPPC9_N"/>
</dbReference>
<evidence type="ECO:0000259" key="4">
    <source>
        <dbReference type="Pfam" id="PF08626"/>
    </source>
</evidence>
<proteinExistence type="predicted"/>
<dbReference type="GeneID" id="19320113"/>
<dbReference type="Pfam" id="PF26282">
    <property type="entry name" value="Ig_TRAPPC9-Trs120_3rd"/>
    <property type="match status" value="1"/>
</dbReference>
<evidence type="ECO:0000259" key="7">
    <source>
        <dbReference type="Pfam" id="PF26282"/>
    </source>
</evidence>
<feature type="domain" description="Trs120/TRAPPC9 first Ig-like" evidence="6">
    <location>
        <begin position="902"/>
        <end position="1124"/>
    </location>
</feature>
<dbReference type="InterPro" id="IPR058564">
    <property type="entry name" value="TPR_TRAPPC9_Trs120"/>
</dbReference>
<feature type="region of interest" description="Disordered" evidence="3">
    <location>
        <begin position="1332"/>
        <end position="1351"/>
    </location>
</feature>
<dbReference type="RefSeq" id="XP_007881762.1">
    <property type="nucleotide sequence ID" value="XM_007883571.1"/>
</dbReference>
<evidence type="ECO:0008006" key="10">
    <source>
        <dbReference type="Google" id="ProtNLM"/>
    </source>
</evidence>
<feature type="compositionally biased region" description="Low complexity" evidence="3">
    <location>
        <begin position="329"/>
        <end position="340"/>
    </location>
</feature>
<dbReference type="Pfam" id="PF08626">
    <property type="entry name" value="TRAPPC9-Trs120"/>
    <property type="match status" value="1"/>
</dbReference>
<feature type="domain" description="Trs120/TRAPPC9 N-terminal" evidence="4">
    <location>
        <begin position="24"/>
        <end position="475"/>
    </location>
</feature>
<evidence type="ECO:0000259" key="5">
    <source>
        <dbReference type="Pfam" id="PF26251"/>
    </source>
</evidence>
<feature type="region of interest" description="Disordered" evidence="3">
    <location>
        <begin position="322"/>
        <end position="411"/>
    </location>
</feature>
<feature type="region of interest" description="Disordered" evidence="3">
    <location>
        <begin position="1"/>
        <end position="21"/>
    </location>
</feature>
<evidence type="ECO:0000256" key="1">
    <source>
        <dbReference type="ARBA" id="ARBA00004555"/>
    </source>
</evidence>
<dbReference type="eggNOG" id="KOG1953">
    <property type="taxonomic scope" value="Eukaryota"/>
</dbReference>
<feature type="compositionally biased region" description="Basic and acidic residues" evidence="3">
    <location>
        <begin position="1092"/>
        <end position="1101"/>
    </location>
</feature>
<comment type="subcellular location">
    <subcellularLocation>
        <location evidence="1">Golgi apparatus</location>
    </subcellularLocation>
</comment>
<dbReference type="OrthoDB" id="27962at2759"/>
<evidence type="ECO:0000259" key="6">
    <source>
        <dbReference type="Pfam" id="PF26254"/>
    </source>
</evidence>
<reference evidence="8 9" key="1">
    <citation type="journal article" date="2013" name="Plant Cell">
        <title>The transition from a phytopathogenic smut ancestor to an anamorphic biocontrol agent deciphered by comparative whole-genome analysis.</title>
        <authorList>
            <person name="Lefebvre F."/>
            <person name="Joly D.L."/>
            <person name="Labbe C."/>
            <person name="Teichmann B."/>
            <person name="Linning R."/>
            <person name="Belzile F."/>
            <person name="Bakkeren G."/>
            <person name="Belanger R.R."/>
        </authorList>
    </citation>
    <scope>NUCLEOTIDE SEQUENCE [LARGE SCALE GENOMIC DNA]</scope>
    <source>
        <strain evidence="8 9">PF-1</strain>
    </source>
</reference>
<dbReference type="InterPro" id="IPR058565">
    <property type="entry name" value="Ig_TRAPPC9_Trs120_1st"/>
</dbReference>
<feature type="region of interest" description="Disordered" evidence="3">
    <location>
        <begin position="1209"/>
        <end position="1238"/>
    </location>
</feature>
<feature type="region of interest" description="Disordered" evidence="3">
    <location>
        <begin position="1092"/>
        <end position="1113"/>
    </location>
</feature>
<dbReference type="HOGENOM" id="CLU_244240_0_0_1"/>
<dbReference type="Pfam" id="PF26254">
    <property type="entry name" value="Ig_TRAPPC9-Trs120_1st"/>
    <property type="match status" value="1"/>
</dbReference>
<feature type="compositionally biased region" description="Low complexity" evidence="3">
    <location>
        <begin position="1209"/>
        <end position="1223"/>
    </location>
</feature>
<dbReference type="Pfam" id="PF26280">
    <property type="entry name" value="Ig_TRAPPC9-Trs120_2nd"/>
    <property type="match status" value="1"/>
</dbReference>